<keyword evidence="5" id="KW-0326">Glycosidase</keyword>
<protein>
    <recommendedName>
        <fullName evidence="6">Carbohydrate kinase PfkB domain-containing protein</fullName>
    </recommendedName>
</protein>
<feature type="domain" description="Carbohydrate kinase PfkB" evidence="6">
    <location>
        <begin position="352"/>
        <end position="641"/>
    </location>
</feature>
<dbReference type="GO" id="GO:0004730">
    <property type="term" value="F:pseudouridylate synthase activity"/>
    <property type="evidence" value="ECO:0007669"/>
    <property type="project" value="InterPro"/>
</dbReference>
<dbReference type="GO" id="GO:0005737">
    <property type="term" value="C:cytoplasm"/>
    <property type="evidence" value="ECO:0007669"/>
    <property type="project" value="TreeGrafter"/>
</dbReference>
<proteinExistence type="inferred from homology"/>
<dbReference type="SUPFAM" id="SSF53613">
    <property type="entry name" value="Ribokinase-like"/>
    <property type="match status" value="1"/>
</dbReference>
<dbReference type="InterPro" id="IPR029056">
    <property type="entry name" value="Ribokinase-like"/>
</dbReference>
<dbReference type="GO" id="GO:0046872">
    <property type="term" value="F:metal ion binding"/>
    <property type="evidence" value="ECO:0007669"/>
    <property type="project" value="UniProtKB-KW"/>
</dbReference>
<reference evidence="7" key="1">
    <citation type="submission" date="2021-01" db="EMBL/GenBank/DDBJ databases">
        <authorList>
            <person name="Corre E."/>
            <person name="Pelletier E."/>
            <person name="Niang G."/>
            <person name="Scheremetjew M."/>
            <person name="Finn R."/>
            <person name="Kale V."/>
            <person name="Holt S."/>
            <person name="Cochrane G."/>
            <person name="Meng A."/>
            <person name="Brown T."/>
            <person name="Cohen L."/>
        </authorList>
    </citation>
    <scope>NUCLEOTIDE SEQUENCE</scope>
    <source>
        <strain evidence="7">NY070348D</strain>
    </source>
</reference>
<sequence>MLAQIRIRCTIAPVGGSPRMVRWRHSGPPMKFSKEVRYAMKTAQPIVALESTIISHGMPYPQNIECARQVEQVVRENGATPATIAILEDGVPHIGLEADELERFAKLKQVRKCSRRDLALSIGLKEPGATTVASTMILAKRANIPVFVTGGCGGVHRMAFDGASPTTDVSADLTELGRTDITVVCAGVKSILDIGRTLEYLETQGVTVLTLGQSRFPAFFTTDSGIDSPASVSTIEQAAAIIDANQLYNLESGMLLAVPNPNPMDAALHDQIITQALKSMEDLGISGKEVTPFLLDQVNKLSGGESLASNITLVKHNARVGAQLARALWKRPAYYKRNAPNISANIDSGFPDILVAGIASVDITGTAKDEFVSGTSNPGTVHENLGGVGRNIAEIITNMSVFRGGGGASLMTVLGSDMRGERLIQHCEAIGIDLDLAVRVDSTATYLSLADNKGNLIAAVADMEVSDDDLLPVGETDLRNYKMLVIEGNMTPNFIGKSCLNAHKLAVPVLFEPVSVAKSIRAVDSLTYITIVTPNELEVKAMASAIRGDKGTVESSSVLDDAICVAQRMRHPGQIKHVVVTLGSEGVLLVSVMDDGSVEHRKISGPDFPQERVVNCSGAGDTLAGALAWFLVQKDLHLDVEAMTYGIEHAMELACVTIQTERTVPSVALLHELLPKVV</sequence>
<keyword evidence="2" id="KW-0378">Hydrolase</keyword>
<dbReference type="PANTHER" id="PTHR42909">
    <property type="entry name" value="ZGC:136858"/>
    <property type="match status" value="1"/>
</dbReference>
<gene>
    <name evidence="7" type="ORF">QSP1433_LOCUS14720</name>
</gene>
<dbReference type="InterPro" id="IPR007342">
    <property type="entry name" value="PsuG"/>
</dbReference>
<evidence type="ECO:0000256" key="5">
    <source>
        <dbReference type="ARBA" id="ARBA00023295"/>
    </source>
</evidence>
<keyword evidence="1" id="KW-0479">Metal-binding</keyword>
<organism evidence="7">
    <name type="scientific">Mucochytrium quahogii</name>
    <dbReference type="NCBI Taxonomy" id="96639"/>
    <lineage>
        <taxon>Eukaryota</taxon>
        <taxon>Sar</taxon>
        <taxon>Stramenopiles</taxon>
        <taxon>Bigyra</taxon>
        <taxon>Labyrinthulomycetes</taxon>
        <taxon>Thraustochytrida</taxon>
        <taxon>Thraustochytriidae</taxon>
        <taxon>Mucochytrium</taxon>
    </lineage>
</organism>
<dbReference type="HAMAP" id="MF_01876">
    <property type="entry name" value="PsiMP_glycosidase"/>
    <property type="match status" value="1"/>
</dbReference>
<keyword evidence="3" id="KW-0464">Manganese</keyword>
<evidence type="ECO:0000256" key="4">
    <source>
        <dbReference type="ARBA" id="ARBA00023239"/>
    </source>
</evidence>
<evidence type="ECO:0000256" key="2">
    <source>
        <dbReference type="ARBA" id="ARBA00022801"/>
    </source>
</evidence>
<accession>A0A7S2SJC3</accession>
<dbReference type="GO" id="GO:0016798">
    <property type="term" value="F:hydrolase activity, acting on glycosyl bonds"/>
    <property type="evidence" value="ECO:0007669"/>
    <property type="project" value="UniProtKB-KW"/>
</dbReference>
<dbReference type="Gene3D" id="3.40.1190.20">
    <property type="match status" value="1"/>
</dbReference>
<evidence type="ECO:0000259" key="6">
    <source>
        <dbReference type="Pfam" id="PF00294"/>
    </source>
</evidence>
<dbReference type="PANTHER" id="PTHR42909:SF1">
    <property type="entry name" value="CARBOHYDRATE KINASE PFKB DOMAIN-CONTAINING PROTEIN"/>
    <property type="match status" value="1"/>
</dbReference>
<dbReference type="Gene3D" id="3.40.1790.10">
    <property type="entry name" value="Indigoidine synthase domain"/>
    <property type="match status" value="1"/>
</dbReference>
<dbReference type="Pfam" id="PF04227">
    <property type="entry name" value="Indigoidine_A"/>
    <property type="match status" value="1"/>
</dbReference>
<dbReference type="AlphaFoldDB" id="A0A7S2SJC3"/>
<evidence type="ECO:0000256" key="3">
    <source>
        <dbReference type="ARBA" id="ARBA00023211"/>
    </source>
</evidence>
<dbReference type="InterPro" id="IPR011611">
    <property type="entry name" value="PfkB_dom"/>
</dbReference>
<name>A0A7S2SJC3_9STRA</name>
<evidence type="ECO:0000256" key="1">
    <source>
        <dbReference type="ARBA" id="ARBA00022723"/>
    </source>
</evidence>
<dbReference type="SUPFAM" id="SSF110581">
    <property type="entry name" value="Indigoidine synthase A-like"/>
    <property type="match status" value="1"/>
</dbReference>
<dbReference type="Pfam" id="PF00294">
    <property type="entry name" value="PfkB"/>
    <property type="match status" value="1"/>
</dbReference>
<keyword evidence="4" id="KW-0456">Lyase</keyword>
<dbReference type="EMBL" id="HBHK01023278">
    <property type="protein sequence ID" value="CAD9701817.1"/>
    <property type="molecule type" value="Transcribed_RNA"/>
</dbReference>
<evidence type="ECO:0000313" key="7">
    <source>
        <dbReference type="EMBL" id="CAD9701817.1"/>
    </source>
</evidence>
<dbReference type="InterPro" id="IPR022830">
    <property type="entry name" value="Indigdn_synthA-like"/>
</dbReference>